<name>A0A1W0A2S5_9STRA</name>
<protein>
    <submittedName>
        <fullName evidence="1">Uncharacterized protein</fullName>
    </submittedName>
</protein>
<dbReference type="InterPro" id="IPR032072">
    <property type="entry name" value="DUF4807"/>
</dbReference>
<dbReference type="EMBL" id="JNBS01000607">
    <property type="protein sequence ID" value="OQS04481.1"/>
    <property type="molecule type" value="Genomic_DNA"/>
</dbReference>
<dbReference type="AlphaFoldDB" id="A0A1W0A2S5"/>
<dbReference type="STRING" id="74557.A0A1W0A2S5"/>
<dbReference type="OrthoDB" id="121932at2759"/>
<reference evidence="1 2" key="1">
    <citation type="journal article" date="2014" name="Genome Biol. Evol.">
        <title>The secreted proteins of Achlya hypogyna and Thraustotheca clavata identify the ancestral oomycete secretome and reveal gene acquisitions by horizontal gene transfer.</title>
        <authorList>
            <person name="Misner I."/>
            <person name="Blouin N."/>
            <person name="Leonard G."/>
            <person name="Richards T.A."/>
            <person name="Lane C.E."/>
        </authorList>
    </citation>
    <scope>NUCLEOTIDE SEQUENCE [LARGE SCALE GENOMIC DNA]</scope>
    <source>
        <strain evidence="1 2">ATCC 34112</strain>
    </source>
</reference>
<keyword evidence="2" id="KW-1185">Reference proteome</keyword>
<comment type="caution">
    <text evidence="1">The sequence shown here is derived from an EMBL/GenBank/DDBJ whole genome shotgun (WGS) entry which is preliminary data.</text>
</comment>
<accession>A0A1W0A2S5</accession>
<dbReference type="Proteomes" id="UP000243217">
    <property type="component" value="Unassembled WGS sequence"/>
</dbReference>
<gene>
    <name evidence="1" type="ORF">THRCLA_03291</name>
</gene>
<dbReference type="Pfam" id="PF16065">
    <property type="entry name" value="DUF4807"/>
    <property type="match status" value="1"/>
</dbReference>
<proteinExistence type="predicted"/>
<sequence length="214" mass="24663">MTSGKRVRPAKNPSKALVYVYDKPLYKYLLESNDLGYLENVFPVFEKISWWKDGKWIEIAFVPCLYRLSMSWCYRATRFTHAVVALVTANAYISTLGGGYFLCRHLNQAKLMAQLQICVSQGLQDPILASKCRVNLAYGAMAQGKFNRAAKILLKEKENAQKLNSEDLHNVLHAAQVYLKKTIVLHKELLQHQETDTRRVVDEYYRQRVVQTES</sequence>
<evidence type="ECO:0000313" key="2">
    <source>
        <dbReference type="Proteomes" id="UP000243217"/>
    </source>
</evidence>
<evidence type="ECO:0000313" key="1">
    <source>
        <dbReference type="EMBL" id="OQS04481.1"/>
    </source>
</evidence>
<organism evidence="1 2">
    <name type="scientific">Thraustotheca clavata</name>
    <dbReference type="NCBI Taxonomy" id="74557"/>
    <lineage>
        <taxon>Eukaryota</taxon>
        <taxon>Sar</taxon>
        <taxon>Stramenopiles</taxon>
        <taxon>Oomycota</taxon>
        <taxon>Saprolegniomycetes</taxon>
        <taxon>Saprolegniales</taxon>
        <taxon>Achlyaceae</taxon>
        <taxon>Thraustotheca</taxon>
    </lineage>
</organism>